<name>A0A9W7CMI9_9STRA</name>
<proteinExistence type="predicted"/>
<dbReference type="EMBL" id="BSXT01000775">
    <property type="protein sequence ID" value="GMF33963.1"/>
    <property type="molecule type" value="Genomic_DNA"/>
</dbReference>
<comment type="caution">
    <text evidence="2">The sequence shown here is derived from an EMBL/GenBank/DDBJ whole genome shotgun (WGS) entry which is preliminary data.</text>
</comment>
<organism evidence="2 3">
    <name type="scientific">Phytophthora fragariaefolia</name>
    <dbReference type="NCBI Taxonomy" id="1490495"/>
    <lineage>
        <taxon>Eukaryota</taxon>
        <taxon>Sar</taxon>
        <taxon>Stramenopiles</taxon>
        <taxon>Oomycota</taxon>
        <taxon>Peronosporomycetes</taxon>
        <taxon>Peronosporales</taxon>
        <taxon>Peronosporaceae</taxon>
        <taxon>Phytophthora</taxon>
    </lineage>
</organism>
<dbReference type="SUPFAM" id="SSF53098">
    <property type="entry name" value="Ribonuclease H-like"/>
    <property type="match status" value="1"/>
</dbReference>
<dbReference type="PANTHER" id="PTHR37984">
    <property type="entry name" value="PROTEIN CBG26694"/>
    <property type="match status" value="1"/>
</dbReference>
<protein>
    <submittedName>
        <fullName evidence="2">Unnamed protein product</fullName>
    </submittedName>
</protein>
<dbReference type="PROSITE" id="PS50994">
    <property type="entry name" value="INTEGRASE"/>
    <property type="match status" value="1"/>
</dbReference>
<dbReference type="Proteomes" id="UP001165121">
    <property type="component" value="Unassembled WGS sequence"/>
</dbReference>
<dbReference type="InterPro" id="IPR050951">
    <property type="entry name" value="Retrovirus_Pol_polyprotein"/>
</dbReference>
<evidence type="ECO:0000313" key="2">
    <source>
        <dbReference type="EMBL" id="GMF33963.1"/>
    </source>
</evidence>
<dbReference type="Gene3D" id="3.30.420.10">
    <property type="entry name" value="Ribonuclease H-like superfamily/Ribonuclease H"/>
    <property type="match status" value="1"/>
</dbReference>
<keyword evidence="3" id="KW-1185">Reference proteome</keyword>
<reference evidence="2" key="1">
    <citation type="submission" date="2023-04" db="EMBL/GenBank/DDBJ databases">
        <title>Phytophthora fragariaefolia NBRC 109709.</title>
        <authorList>
            <person name="Ichikawa N."/>
            <person name="Sato H."/>
            <person name="Tonouchi N."/>
        </authorList>
    </citation>
    <scope>NUCLEOTIDE SEQUENCE</scope>
    <source>
        <strain evidence="2">NBRC 109709</strain>
    </source>
</reference>
<accession>A0A9W7CMI9</accession>
<dbReference type="GO" id="GO:0003676">
    <property type="term" value="F:nucleic acid binding"/>
    <property type="evidence" value="ECO:0007669"/>
    <property type="project" value="InterPro"/>
</dbReference>
<dbReference type="PANTHER" id="PTHR37984:SF5">
    <property type="entry name" value="PROTEIN NYNRIN-LIKE"/>
    <property type="match status" value="1"/>
</dbReference>
<feature type="domain" description="Integrase catalytic" evidence="1">
    <location>
        <begin position="23"/>
        <end position="178"/>
    </location>
</feature>
<dbReference type="GO" id="GO:0015074">
    <property type="term" value="P:DNA integration"/>
    <property type="evidence" value="ECO:0007669"/>
    <property type="project" value="InterPro"/>
</dbReference>
<dbReference type="InterPro" id="IPR012337">
    <property type="entry name" value="RNaseH-like_sf"/>
</dbReference>
<evidence type="ECO:0000259" key="1">
    <source>
        <dbReference type="PROSITE" id="PS50994"/>
    </source>
</evidence>
<dbReference type="AlphaFoldDB" id="A0A9W7CMI9"/>
<evidence type="ECO:0000313" key="3">
    <source>
        <dbReference type="Proteomes" id="UP001165121"/>
    </source>
</evidence>
<gene>
    <name evidence="2" type="ORF">Pfra01_000859100</name>
</gene>
<dbReference type="InterPro" id="IPR036397">
    <property type="entry name" value="RNaseH_sf"/>
</dbReference>
<dbReference type="InterPro" id="IPR001584">
    <property type="entry name" value="Integrase_cat-core"/>
</dbReference>
<sequence length="201" mass="23113">MIRAPNHTTKKQVRRIQVLEDSNSSSPELLYGSAELKFKQKLKSVTEEPLTRRISTRRAMREPGALEVANAFEECVFRLFGAPSLIRYDRDSRLMSEVFQAFVELMQAKSRATLSYKPQARDLQERSVKKMIRTVRSYVEGPRQADWDDIAEKMVDAINNSRDTTWRETPLYLVHDWDAQLTLKAMTSTIKNDPANSADTA</sequence>